<dbReference type="RefSeq" id="WP_260216138.1">
    <property type="nucleotide sequence ID" value="NZ_JAJAGO010000002.1"/>
</dbReference>
<protein>
    <submittedName>
        <fullName evidence="4">Flavin reductase family protein</fullName>
    </submittedName>
</protein>
<proteinExistence type="predicted"/>
<feature type="region of interest" description="Disordered" evidence="2">
    <location>
        <begin position="165"/>
        <end position="196"/>
    </location>
</feature>
<dbReference type="Pfam" id="PF01613">
    <property type="entry name" value="Flavin_Reduct"/>
    <property type="match status" value="1"/>
</dbReference>
<dbReference type="EMBL" id="JAJAGO010000002">
    <property type="protein sequence ID" value="MCT2589150.1"/>
    <property type="molecule type" value="Genomic_DNA"/>
</dbReference>
<feature type="domain" description="Flavin reductase like" evidence="3">
    <location>
        <begin position="15"/>
        <end position="159"/>
    </location>
</feature>
<keyword evidence="5" id="KW-1185">Reference proteome</keyword>
<dbReference type="SUPFAM" id="SSF50475">
    <property type="entry name" value="FMN-binding split barrel"/>
    <property type="match status" value="1"/>
</dbReference>
<name>A0ABT2JP55_9ACTN</name>
<organism evidence="4 5">
    <name type="scientific">Streptomyces gossypii</name>
    <dbReference type="NCBI Taxonomy" id="2883101"/>
    <lineage>
        <taxon>Bacteria</taxon>
        <taxon>Bacillati</taxon>
        <taxon>Actinomycetota</taxon>
        <taxon>Actinomycetes</taxon>
        <taxon>Kitasatosporales</taxon>
        <taxon>Streptomycetaceae</taxon>
        <taxon>Streptomyces</taxon>
    </lineage>
</organism>
<dbReference type="Gene3D" id="2.30.110.10">
    <property type="entry name" value="Electron Transport, Fmn-binding Protein, Chain A"/>
    <property type="match status" value="1"/>
</dbReference>
<sequence length="196" mass="20974">MNDGTREQQSYRDLMSAFPTGIAVVTSLDVAGRPQGMTCSSMTSATLSPPTLLVCLRTGSATLEAVTSHRRFAVNLLHDGGRGAAEVFSGPHPDRFSWVDWKPSWSGLPWLVHDAFAVAECEVSGARRVGDHTVVFGEVDRISQVDGTPLLYGLRRFVAWPGQEAAEQRRSGRAGPGGWQGPPYASGPGPEPAART</sequence>
<evidence type="ECO:0000259" key="3">
    <source>
        <dbReference type="SMART" id="SM00903"/>
    </source>
</evidence>
<dbReference type="InterPro" id="IPR002563">
    <property type="entry name" value="Flavin_Rdtase-like_dom"/>
</dbReference>
<dbReference type="Proteomes" id="UP001156389">
    <property type="component" value="Unassembled WGS sequence"/>
</dbReference>
<reference evidence="4 5" key="1">
    <citation type="submission" date="2021-10" db="EMBL/GenBank/DDBJ databases">
        <title>Streptomyces gossypii sp. nov., isolated from soil collected from cotton field.</title>
        <authorList>
            <person name="Ge X."/>
            <person name="Chen X."/>
            <person name="Liu W."/>
        </authorList>
    </citation>
    <scope>NUCLEOTIDE SEQUENCE [LARGE SCALE GENOMIC DNA]</scope>
    <source>
        <strain evidence="4 5">N2-109</strain>
    </source>
</reference>
<accession>A0ABT2JP55</accession>
<evidence type="ECO:0000313" key="5">
    <source>
        <dbReference type="Proteomes" id="UP001156389"/>
    </source>
</evidence>
<evidence type="ECO:0000256" key="1">
    <source>
        <dbReference type="ARBA" id="ARBA00023002"/>
    </source>
</evidence>
<evidence type="ECO:0000256" key="2">
    <source>
        <dbReference type="SAM" id="MobiDB-lite"/>
    </source>
</evidence>
<dbReference type="SMART" id="SM00903">
    <property type="entry name" value="Flavin_Reduct"/>
    <property type="match status" value="1"/>
</dbReference>
<evidence type="ECO:0000313" key="4">
    <source>
        <dbReference type="EMBL" id="MCT2589150.1"/>
    </source>
</evidence>
<dbReference type="PANTHER" id="PTHR30466">
    <property type="entry name" value="FLAVIN REDUCTASE"/>
    <property type="match status" value="1"/>
</dbReference>
<keyword evidence="1" id="KW-0560">Oxidoreductase</keyword>
<dbReference type="InterPro" id="IPR050268">
    <property type="entry name" value="NADH-dep_flavin_reductase"/>
</dbReference>
<comment type="caution">
    <text evidence="4">The sequence shown here is derived from an EMBL/GenBank/DDBJ whole genome shotgun (WGS) entry which is preliminary data.</text>
</comment>
<dbReference type="InterPro" id="IPR012349">
    <property type="entry name" value="Split_barrel_FMN-bd"/>
</dbReference>
<dbReference type="PANTHER" id="PTHR30466:SF1">
    <property type="entry name" value="FMN REDUCTASE (NADH) RUTF"/>
    <property type="match status" value="1"/>
</dbReference>
<gene>
    <name evidence="4" type="ORF">LHJ74_04225</name>
</gene>